<proteinExistence type="predicted"/>
<organism evidence="1 2">
    <name type="scientific">Streblomastix strix</name>
    <dbReference type="NCBI Taxonomy" id="222440"/>
    <lineage>
        <taxon>Eukaryota</taxon>
        <taxon>Metamonada</taxon>
        <taxon>Preaxostyla</taxon>
        <taxon>Oxymonadida</taxon>
        <taxon>Streblomastigidae</taxon>
        <taxon>Streblomastix</taxon>
    </lineage>
</organism>
<dbReference type="AlphaFoldDB" id="A0A5J4VJB2"/>
<dbReference type="EMBL" id="SNRW01006640">
    <property type="protein sequence ID" value="KAA6382692.1"/>
    <property type="molecule type" value="Genomic_DNA"/>
</dbReference>
<accession>A0A5J4VJB2</accession>
<gene>
    <name evidence="1" type="ORF">EZS28_021780</name>
</gene>
<dbReference type="OrthoDB" id="10068441at2759"/>
<dbReference type="Proteomes" id="UP000324800">
    <property type="component" value="Unassembled WGS sequence"/>
</dbReference>
<comment type="caution">
    <text evidence="1">The sequence shown here is derived from an EMBL/GenBank/DDBJ whole genome shotgun (WGS) entry which is preliminary data.</text>
</comment>
<protein>
    <submittedName>
        <fullName evidence="1">Uncharacterized protein</fullName>
    </submittedName>
</protein>
<reference evidence="1 2" key="1">
    <citation type="submission" date="2019-03" db="EMBL/GenBank/DDBJ databases">
        <title>Single cell metagenomics reveals metabolic interactions within the superorganism composed of flagellate Streblomastix strix and complex community of Bacteroidetes bacteria on its surface.</title>
        <authorList>
            <person name="Treitli S.C."/>
            <person name="Kolisko M."/>
            <person name="Husnik F."/>
            <person name="Keeling P."/>
            <person name="Hampl V."/>
        </authorList>
    </citation>
    <scope>NUCLEOTIDE SEQUENCE [LARGE SCALE GENOMIC DNA]</scope>
    <source>
        <strain evidence="1">ST1C</strain>
    </source>
</reference>
<name>A0A5J4VJB2_9EUKA</name>
<dbReference type="PROSITE" id="PS50231">
    <property type="entry name" value="RICIN_B_LECTIN"/>
    <property type="match status" value="1"/>
</dbReference>
<evidence type="ECO:0000313" key="2">
    <source>
        <dbReference type="Proteomes" id="UP000324800"/>
    </source>
</evidence>
<sequence>MCVDGAASMIGSHRLNLAALDAIKGIQLQHLRTTEAVTQQLWHYLAASSLHAAILAQIHCLNEDEQVKLKRLVPTRLSSCYDSVTATINELTSVWIALNQIWIER</sequence>
<evidence type="ECO:0000313" key="1">
    <source>
        <dbReference type="EMBL" id="KAA6382692.1"/>
    </source>
</evidence>